<dbReference type="STRING" id="1492738.FEM21_13580"/>
<dbReference type="PATRIC" id="fig|1492738.3.peg.1350"/>
<reference evidence="1 2" key="1">
    <citation type="submission" date="2014-05" db="EMBL/GenBank/DDBJ databases">
        <title>Genome Sequence of Flavobacterium sp. EM1321.</title>
        <authorList>
            <person name="Shin S.-K."/>
            <person name="Yi H."/>
        </authorList>
    </citation>
    <scope>NUCLEOTIDE SEQUENCE [LARGE SCALE GENOMIC DNA]</scope>
    <source>
        <strain evidence="1 2">EM1321</strain>
    </source>
</reference>
<dbReference type="OrthoDB" id="8858565at2"/>
<sequence>MPWTKKNYPDAMKNLSVKIRNKAIEIANAILRDGKLDEGAAIATSISKAKETVENKSDKKKK</sequence>
<comment type="caution">
    <text evidence="1">The sequence shown here is derived from an EMBL/GenBank/DDBJ whole genome shotgun (WGS) entry which is preliminary data.</text>
</comment>
<evidence type="ECO:0000313" key="1">
    <source>
        <dbReference type="EMBL" id="KDN55475.1"/>
    </source>
</evidence>
<protein>
    <recommendedName>
        <fullName evidence="3">DUF2188 domain-containing protein</fullName>
    </recommendedName>
</protein>
<evidence type="ECO:0008006" key="3">
    <source>
        <dbReference type="Google" id="ProtNLM"/>
    </source>
</evidence>
<dbReference type="AlphaFoldDB" id="A0A066WXT0"/>
<gene>
    <name evidence="1" type="ORF">FEM21_13580</name>
</gene>
<organism evidence="1 2">
    <name type="scientific">Flavobacterium seoulense</name>
    <dbReference type="NCBI Taxonomy" id="1492738"/>
    <lineage>
        <taxon>Bacteria</taxon>
        <taxon>Pseudomonadati</taxon>
        <taxon>Bacteroidota</taxon>
        <taxon>Flavobacteriia</taxon>
        <taxon>Flavobacteriales</taxon>
        <taxon>Flavobacteriaceae</taxon>
        <taxon>Flavobacterium</taxon>
    </lineage>
</organism>
<evidence type="ECO:0000313" key="2">
    <source>
        <dbReference type="Proteomes" id="UP000027064"/>
    </source>
</evidence>
<dbReference type="Proteomes" id="UP000027064">
    <property type="component" value="Unassembled WGS sequence"/>
</dbReference>
<dbReference type="EMBL" id="JNCA01000013">
    <property type="protein sequence ID" value="KDN55475.1"/>
    <property type="molecule type" value="Genomic_DNA"/>
</dbReference>
<keyword evidence="2" id="KW-1185">Reference proteome</keyword>
<accession>A0A066WXT0</accession>
<dbReference type="RefSeq" id="WP_035659053.1">
    <property type="nucleotide sequence ID" value="NZ_JNCA01000013.1"/>
</dbReference>
<proteinExistence type="predicted"/>
<dbReference type="eggNOG" id="COG4876">
    <property type="taxonomic scope" value="Bacteria"/>
</dbReference>
<name>A0A066WXT0_9FLAO</name>